<sequence length="72" mass="8759">MTYNEASQQWIFKKREQDTTLENATRHQQLNIQKIDRFVVTLEILKSPLKSVEHKKMEQNLTNWQSNQKERE</sequence>
<dbReference type="AlphaFoldDB" id="A0A0V1LBP0"/>
<proteinExistence type="predicted"/>
<comment type="caution">
    <text evidence="1">The sequence shown here is derived from an EMBL/GenBank/DDBJ whole genome shotgun (WGS) entry which is preliminary data.</text>
</comment>
<gene>
    <name evidence="1" type="ORF">T02_4367</name>
</gene>
<dbReference type="EMBL" id="JYDW01000085">
    <property type="protein sequence ID" value="KRZ56874.1"/>
    <property type="molecule type" value="Genomic_DNA"/>
</dbReference>
<evidence type="ECO:0000313" key="1">
    <source>
        <dbReference type="EMBL" id="KRZ56874.1"/>
    </source>
</evidence>
<dbReference type="Proteomes" id="UP000054721">
    <property type="component" value="Unassembled WGS sequence"/>
</dbReference>
<evidence type="ECO:0000313" key="2">
    <source>
        <dbReference type="Proteomes" id="UP000054721"/>
    </source>
</evidence>
<keyword evidence="2" id="KW-1185">Reference proteome</keyword>
<accession>A0A0V1LBP0</accession>
<reference evidence="1 2" key="1">
    <citation type="submission" date="2015-05" db="EMBL/GenBank/DDBJ databases">
        <title>Evolution of Trichinella species and genotypes.</title>
        <authorList>
            <person name="Korhonen P.K."/>
            <person name="Edoardo P."/>
            <person name="Giuseppe L.R."/>
            <person name="Gasser R.B."/>
        </authorList>
    </citation>
    <scope>NUCLEOTIDE SEQUENCE [LARGE SCALE GENOMIC DNA]</scope>
    <source>
        <strain evidence="1">ISS10</strain>
    </source>
</reference>
<organism evidence="1 2">
    <name type="scientific">Trichinella nativa</name>
    <dbReference type="NCBI Taxonomy" id="6335"/>
    <lineage>
        <taxon>Eukaryota</taxon>
        <taxon>Metazoa</taxon>
        <taxon>Ecdysozoa</taxon>
        <taxon>Nematoda</taxon>
        <taxon>Enoplea</taxon>
        <taxon>Dorylaimia</taxon>
        <taxon>Trichinellida</taxon>
        <taxon>Trichinellidae</taxon>
        <taxon>Trichinella</taxon>
    </lineage>
</organism>
<protein>
    <submittedName>
        <fullName evidence="1">Uncharacterized protein</fullName>
    </submittedName>
</protein>
<name>A0A0V1LBP0_9BILA</name>